<evidence type="ECO:0000313" key="2">
    <source>
        <dbReference type="EMBL" id="CEM05168.1"/>
    </source>
</evidence>
<feature type="compositionally biased region" description="Acidic residues" evidence="1">
    <location>
        <begin position="115"/>
        <end position="169"/>
    </location>
</feature>
<sequence>MGCGKKIAEAAFSSGDKHIIAEAKKDGSAPAKKEGRLDSSEWAIQQFIRLLHQYHPQLFMNLSLGGVSTFDDSLERVALIYMNRDDKTYTLPEHLKWPDPDYVPAPHYEKVSEQEEKDEEEEDELHGEKDEEEEDEQQGEKDEEEEDEQQGEKHEEEEDEQQGEKDEEEELRRAVGGERRGGGRRAAGARREEGAGSKGISSYVNHLSASLLLHGSRYGCLPGLTRMPLW</sequence>
<protein>
    <submittedName>
        <fullName evidence="2">Uncharacterized protein</fullName>
    </submittedName>
</protein>
<feature type="compositionally biased region" description="Basic and acidic residues" evidence="1">
    <location>
        <begin position="170"/>
        <end position="181"/>
    </location>
</feature>
<feature type="region of interest" description="Disordered" evidence="1">
    <location>
        <begin position="91"/>
        <end position="199"/>
    </location>
</feature>
<evidence type="ECO:0000256" key="1">
    <source>
        <dbReference type="SAM" id="MobiDB-lite"/>
    </source>
</evidence>
<dbReference type="AlphaFoldDB" id="A0A0G4F0W7"/>
<dbReference type="VEuPathDB" id="CryptoDB:Cvel_14499"/>
<accession>A0A0G4F0W7</accession>
<dbReference type="EMBL" id="CDMZ01000038">
    <property type="protein sequence ID" value="CEM05168.1"/>
    <property type="molecule type" value="Genomic_DNA"/>
</dbReference>
<name>A0A0G4F0W7_9ALVE</name>
<organism evidence="2">
    <name type="scientific">Chromera velia CCMP2878</name>
    <dbReference type="NCBI Taxonomy" id="1169474"/>
    <lineage>
        <taxon>Eukaryota</taxon>
        <taxon>Sar</taxon>
        <taxon>Alveolata</taxon>
        <taxon>Colpodellida</taxon>
        <taxon>Chromeraceae</taxon>
        <taxon>Chromera</taxon>
    </lineage>
</organism>
<proteinExistence type="predicted"/>
<gene>
    <name evidence="2" type="ORF">Cvel_14499</name>
</gene>
<reference evidence="2" key="1">
    <citation type="submission" date="2014-11" db="EMBL/GenBank/DDBJ databases">
        <authorList>
            <person name="Otto D Thomas"/>
            <person name="Naeem Raeece"/>
        </authorList>
    </citation>
    <scope>NUCLEOTIDE SEQUENCE</scope>
</reference>